<dbReference type="InterPro" id="IPR043502">
    <property type="entry name" value="DNA/RNA_pol_sf"/>
</dbReference>
<dbReference type="InterPro" id="IPR012337">
    <property type="entry name" value="RNaseH-like_sf"/>
</dbReference>
<dbReference type="GO" id="GO:0003676">
    <property type="term" value="F:nucleic acid binding"/>
    <property type="evidence" value="ECO:0007669"/>
    <property type="project" value="InterPro"/>
</dbReference>
<dbReference type="GO" id="GO:0006259">
    <property type="term" value="P:DNA metabolic process"/>
    <property type="evidence" value="ECO:0007669"/>
    <property type="project" value="UniProtKB-ARBA"/>
</dbReference>
<comment type="caution">
    <text evidence="2">The sequence shown here is derived from an EMBL/GenBank/DDBJ whole genome shotgun (WGS) entry which is preliminary data.</text>
</comment>
<dbReference type="InterPro" id="IPR043128">
    <property type="entry name" value="Rev_trsase/Diguanyl_cyclase"/>
</dbReference>
<proteinExistence type="predicted"/>
<sequence>MDQLILEMLQSGVTEQTSGVWSSPVVLVQKKDVSHQFCVDNCKLIEYRILRIDDTLDALPRLKWFSTLDLASGSASCTSRLDREEDTATMQVTGTRGQPMDEESMRPARHNSGTSRRSLRPSTTNKLGGGQFSVTKTVVKVRQPFFWPQQQEIVEASMQLQLVIHSFQRMAVDFVQPLEETRSGAHGGNGTSEQRFLPLQDSRRLHSEGQNFKSVLVKKVCQLFFMTKTQATAYYQQLGGLVVQMNHTLLDMLAKVSIDHPVDWDAYLGLVLLAYQRKINAQPEPFPAVLCSEKSWGCQWT</sequence>
<evidence type="ECO:0000313" key="3">
    <source>
        <dbReference type="Proteomes" id="UP000054632"/>
    </source>
</evidence>
<dbReference type="Gene3D" id="3.30.420.10">
    <property type="entry name" value="Ribonuclease H-like superfamily/Ribonuclease H"/>
    <property type="match status" value="1"/>
</dbReference>
<dbReference type="Proteomes" id="UP000054632">
    <property type="component" value="Unassembled WGS sequence"/>
</dbReference>
<evidence type="ECO:0000313" key="2">
    <source>
        <dbReference type="EMBL" id="KRY76142.1"/>
    </source>
</evidence>
<dbReference type="AlphaFoldDB" id="A0A0V1EQR3"/>
<protein>
    <submittedName>
        <fullName evidence="2">Uncharacterized protein</fullName>
    </submittedName>
</protein>
<dbReference type="PANTHER" id="PTHR37984:SF5">
    <property type="entry name" value="PROTEIN NYNRIN-LIKE"/>
    <property type="match status" value="1"/>
</dbReference>
<dbReference type="EMBL" id="JYDR01000013">
    <property type="protein sequence ID" value="KRY76142.1"/>
    <property type="molecule type" value="Genomic_DNA"/>
</dbReference>
<dbReference type="PANTHER" id="PTHR37984">
    <property type="entry name" value="PROTEIN CBG26694"/>
    <property type="match status" value="1"/>
</dbReference>
<dbReference type="SUPFAM" id="SSF53098">
    <property type="entry name" value="Ribonuclease H-like"/>
    <property type="match status" value="1"/>
</dbReference>
<dbReference type="InterPro" id="IPR050951">
    <property type="entry name" value="Retrovirus_Pol_polyprotein"/>
</dbReference>
<feature type="region of interest" description="Disordered" evidence="1">
    <location>
        <begin position="81"/>
        <end position="129"/>
    </location>
</feature>
<evidence type="ECO:0000256" key="1">
    <source>
        <dbReference type="SAM" id="MobiDB-lite"/>
    </source>
</evidence>
<dbReference type="Gene3D" id="3.10.10.10">
    <property type="entry name" value="HIV Type 1 Reverse Transcriptase, subunit A, domain 1"/>
    <property type="match status" value="1"/>
</dbReference>
<dbReference type="InterPro" id="IPR036397">
    <property type="entry name" value="RNaseH_sf"/>
</dbReference>
<name>A0A0V1EQR3_TRIPS</name>
<gene>
    <name evidence="2" type="ORF">T4A_10406</name>
</gene>
<dbReference type="SUPFAM" id="SSF56672">
    <property type="entry name" value="DNA/RNA polymerases"/>
    <property type="match status" value="1"/>
</dbReference>
<dbReference type="Gene3D" id="3.30.70.270">
    <property type="match status" value="1"/>
</dbReference>
<accession>A0A0V1EQR3</accession>
<organism evidence="2 3">
    <name type="scientific">Trichinella pseudospiralis</name>
    <name type="common">Parasitic roundworm</name>
    <dbReference type="NCBI Taxonomy" id="6337"/>
    <lineage>
        <taxon>Eukaryota</taxon>
        <taxon>Metazoa</taxon>
        <taxon>Ecdysozoa</taxon>
        <taxon>Nematoda</taxon>
        <taxon>Enoplea</taxon>
        <taxon>Dorylaimia</taxon>
        <taxon>Trichinellida</taxon>
        <taxon>Trichinellidae</taxon>
        <taxon>Trichinella</taxon>
    </lineage>
</organism>
<dbReference type="GO" id="GO:0042575">
    <property type="term" value="C:DNA polymerase complex"/>
    <property type="evidence" value="ECO:0007669"/>
    <property type="project" value="UniProtKB-ARBA"/>
</dbReference>
<feature type="compositionally biased region" description="Polar residues" evidence="1">
    <location>
        <begin position="111"/>
        <end position="129"/>
    </location>
</feature>
<reference evidence="2 3" key="1">
    <citation type="submission" date="2015-01" db="EMBL/GenBank/DDBJ databases">
        <title>Evolution of Trichinella species and genotypes.</title>
        <authorList>
            <person name="Korhonen P.K."/>
            <person name="Edoardo P."/>
            <person name="Giuseppe L.R."/>
            <person name="Gasser R.B."/>
        </authorList>
    </citation>
    <scope>NUCLEOTIDE SEQUENCE [LARGE SCALE GENOMIC DNA]</scope>
    <source>
        <strain evidence="2">ISS13</strain>
    </source>
</reference>